<dbReference type="PANTHER" id="PTHR11177:SF317">
    <property type="entry name" value="CHITINASE 12-RELATED"/>
    <property type="match status" value="1"/>
</dbReference>
<evidence type="ECO:0000256" key="3">
    <source>
        <dbReference type="ARBA" id="ARBA00022801"/>
    </source>
</evidence>
<dbReference type="PROSITE" id="PS50940">
    <property type="entry name" value="CHIT_BIND_II"/>
    <property type="match status" value="1"/>
</dbReference>
<evidence type="ECO:0000256" key="2">
    <source>
        <dbReference type="ARBA" id="ARBA00022669"/>
    </source>
</evidence>
<dbReference type="Proteomes" id="UP001519460">
    <property type="component" value="Unassembled WGS sequence"/>
</dbReference>
<dbReference type="Pfam" id="PF00704">
    <property type="entry name" value="Glyco_hydro_18"/>
    <property type="match status" value="1"/>
</dbReference>
<dbReference type="EMBL" id="JACVVK020000166">
    <property type="protein sequence ID" value="KAK7487309.1"/>
    <property type="molecule type" value="Genomic_DNA"/>
</dbReference>
<evidence type="ECO:0000256" key="5">
    <source>
        <dbReference type="ARBA" id="ARBA00023295"/>
    </source>
</evidence>
<dbReference type="GO" id="GO:0008061">
    <property type="term" value="F:chitin binding"/>
    <property type="evidence" value="ECO:0007669"/>
    <property type="project" value="UniProtKB-KW"/>
</dbReference>
<dbReference type="SUPFAM" id="SSF51445">
    <property type="entry name" value="(Trans)glycosidases"/>
    <property type="match status" value="1"/>
</dbReference>
<dbReference type="SUPFAM" id="SSF57625">
    <property type="entry name" value="Invertebrate chitin-binding proteins"/>
    <property type="match status" value="1"/>
</dbReference>
<evidence type="ECO:0000256" key="4">
    <source>
        <dbReference type="ARBA" id="ARBA00023157"/>
    </source>
</evidence>
<dbReference type="GO" id="GO:0006032">
    <property type="term" value="P:chitin catabolic process"/>
    <property type="evidence" value="ECO:0007669"/>
    <property type="project" value="UniProtKB-ARBA"/>
</dbReference>
<feature type="compositionally biased region" description="Polar residues" evidence="7">
    <location>
        <begin position="592"/>
        <end position="601"/>
    </location>
</feature>
<comment type="caution">
    <text evidence="11">The sequence shown here is derived from an EMBL/GenBank/DDBJ whole genome shotgun (WGS) entry which is preliminary data.</text>
</comment>
<keyword evidence="8" id="KW-0732">Signal</keyword>
<dbReference type="InterPro" id="IPR001223">
    <property type="entry name" value="Glyco_hydro18_cat"/>
</dbReference>
<dbReference type="Gene3D" id="2.170.140.10">
    <property type="entry name" value="Chitin binding domain"/>
    <property type="match status" value="1"/>
</dbReference>
<dbReference type="FunFam" id="3.10.50.10:FF:000001">
    <property type="entry name" value="Chitinase 3-like 1"/>
    <property type="match status" value="1"/>
</dbReference>
<dbReference type="InterPro" id="IPR002557">
    <property type="entry name" value="Chitin-bd_dom"/>
</dbReference>
<protein>
    <recommendedName>
        <fullName evidence="13">Chitinase</fullName>
    </recommendedName>
</protein>
<evidence type="ECO:0000313" key="12">
    <source>
        <dbReference type="Proteomes" id="UP001519460"/>
    </source>
</evidence>
<dbReference type="InterPro" id="IPR029070">
    <property type="entry name" value="Chitinase_insertion_sf"/>
</dbReference>
<dbReference type="SMART" id="SM00636">
    <property type="entry name" value="Glyco_18"/>
    <property type="match status" value="1"/>
</dbReference>
<dbReference type="SUPFAM" id="SSF54556">
    <property type="entry name" value="Chitinase insertion domain"/>
    <property type="match status" value="1"/>
</dbReference>
<feature type="signal peptide" evidence="8">
    <location>
        <begin position="1"/>
        <end position="20"/>
    </location>
</feature>
<evidence type="ECO:0000256" key="6">
    <source>
        <dbReference type="RuleBase" id="RU000489"/>
    </source>
</evidence>
<gene>
    <name evidence="11" type="ORF">BaRGS_00021398</name>
</gene>
<dbReference type="GO" id="GO:0004568">
    <property type="term" value="F:chitinase activity"/>
    <property type="evidence" value="ECO:0007669"/>
    <property type="project" value="UniProtKB-ARBA"/>
</dbReference>
<accession>A0ABD0KJF3</accession>
<sequence length="661" mass="75440">MMRLLLLGVVALTSLHLSHADNEFLKQTVSVSLFLPSVNLQRYLTFHQHTPTYKLVPGGKKVFCYYSSFAQNRQGIGKFLPEDIDPFLCTHIIYAFVDIDPSGTDLMPFNRNDVGPGGLYARTIALKEKNPALKVLLAVGGWQIGSKPFIPMISNERNMHIWIKNVIKYLRKYNFDGFDMDWEFPATRGSPPEDKYRYTKLMKGLYEAFAREAEETGRDKLLLTMATASGTYFINTSYEPRKIVKYMDFMLLMTYNYHGQWEKRTGHHSPLWKHRKDPPGEQSELYQNWSINFWLDMGVPKEKLVVGLATYGMSFTLVDPDQHGVHAPANGGGRMGRYTKETGILSYYEICQNILNSGWQTGWIDDQGVPYVYGGNQWAGFDDIDSIKMKADNIVKRDLAGAFVWSVEMDDFGGECGDGKYPLLSTVTRVLKPYEGLAKIAHAETKPKRRPAPVPTEAAKSWEETHTQTPTLSKGKRVTWWGKPTWRPWNTRPTKAPWWKRNTSSNNVHTTNWNARPTGRPSSHDHPQTTPTPTHSQWDNSVHSKHNEWESSEHEEHNEWEKSAHDRHNQWENSVHDGHNKNDRRKNRNHGSSAGAQTGSVNCRSLGSGLFAHPDSCKKFVMCLPGAWMDYPPHIMDCPAGTRFDVSIKICNHANSVECWD</sequence>
<feature type="region of interest" description="Disordered" evidence="7">
    <location>
        <begin position="443"/>
        <end position="601"/>
    </location>
</feature>
<dbReference type="AlphaFoldDB" id="A0ABD0KJF3"/>
<evidence type="ECO:0008006" key="13">
    <source>
        <dbReference type="Google" id="ProtNLM"/>
    </source>
</evidence>
<keyword evidence="4" id="KW-1015">Disulfide bond</keyword>
<dbReference type="InterPro" id="IPR036508">
    <property type="entry name" value="Chitin-bd_dom_sf"/>
</dbReference>
<evidence type="ECO:0000259" key="10">
    <source>
        <dbReference type="PROSITE" id="PS51910"/>
    </source>
</evidence>
<evidence type="ECO:0000256" key="8">
    <source>
        <dbReference type="SAM" id="SignalP"/>
    </source>
</evidence>
<keyword evidence="12" id="KW-1185">Reference proteome</keyword>
<organism evidence="11 12">
    <name type="scientific">Batillaria attramentaria</name>
    <dbReference type="NCBI Taxonomy" id="370345"/>
    <lineage>
        <taxon>Eukaryota</taxon>
        <taxon>Metazoa</taxon>
        <taxon>Spiralia</taxon>
        <taxon>Lophotrochozoa</taxon>
        <taxon>Mollusca</taxon>
        <taxon>Gastropoda</taxon>
        <taxon>Caenogastropoda</taxon>
        <taxon>Sorbeoconcha</taxon>
        <taxon>Cerithioidea</taxon>
        <taxon>Batillariidae</taxon>
        <taxon>Batillaria</taxon>
    </lineage>
</organism>
<feature type="compositionally biased region" description="Polar residues" evidence="7">
    <location>
        <begin position="501"/>
        <end position="515"/>
    </location>
</feature>
<dbReference type="SMART" id="SM00494">
    <property type="entry name" value="ChtBD2"/>
    <property type="match status" value="1"/>
</dbReference>
<feature type="compositionally biased region" description="Low complexity" evidence="7">
    <location>
        <begin position="528"/>
        <end position="537"/>
    </location>
</feature>
<dbReference type="Gene3D" id="3.20.20.80">
    <property type="entry name" value="Glycosidases"/>
    <property type="match status" value="1"/>
</dbReference>
<keyword evidence="5 6" id="KW-0326">Glycosidase</keyword>
<dbReference type="InterPro" id="IPR050314">
    <property type="entry name" value="Glycosyl_Hydrlase_18"/>
</dbReference>
<feature type="domain" description="GH18" evidence="10">
    <location>
        <begin position="60"/>
        <end position="434"/>
    </location>
</feature>
<comment type="similarity">
    <text evidence="1">Belongs to the glycosyl hydrolase 18 family. Chitinase class II subfamily.</text>
</comment>
<feature type="compositionally biased region" description="Basic and acidic residues" evidence="7">
    <location>
        <begin position="545"/>
        <end position="581"/>
    </location>
</feature>
<evidence type="ECO:0000313" key="11">
    <source>
        <dbReference type="EMBL" id="KAK7487309.1"/>
    </source>
</evidence>
<dbReference type="InterPro" id="IPR001579">
    <property type="entry name" value="Glyco_hydro_18_chit_AS"/>
</dbReference>
<keyword evidence="2" id="KW-0147">Chitin-binding</keyword>
<name>A0ABD0KJF3_9CAEN</name>
<proteinExistence type="inferred from homology"/>
<feature type="domain" description="Chitin-binding type-2" evidence="9">
    <location>
        <begin position="600"/>
        <end position="661"/>
    </location>
</feature>
<evidence type="ECO:0000256" key="7">
    <source>
        <dbReference type="SAM" id="MobiDB-lite"/>
    </source>
</evidence>
<dbReference type="Gene3D" id="3.10.50.10">
    <property type="match status" value="1"/>
</dbReference>
<feature type="chain" id="PRO_5044818740" description="Chitinase" evidence="8">
    <location>
        <begin position="21"/>
        <end position="661"/>
    </location>
</feature>
<dbReference type="InterPro" id="IPR017853">
    <property type="entry name" value="GH"/>
</dbReference>
<reference evidence="11 12" key="1">
    <citation type="journal article" date="2023" name="Sci. Data">
        <title>Genome assembly of the Korean intertidal mud-creeper Batillaria attramentaria.</title>
        <authorList>
            <person name="Patra A.K."/>
            <person name="Ho P.T."/>
            <person name="Jun S."/>
            <person name="Lee S.J."/>
            <person name="Kim Y."/>
            <person name="Won Y.J."/>
        </authorList>
    </citation>
    <scope>NUCLEOTIDE SEQUENCE [LARGE SCALE GENOMIC DNA]</scope>
    <source>
        <strain evidence="11">Wonlab-2016</strain>
    </source>
</reference>
<dbReference type="CDD" id="cd02872">
    <property type="entry name" value="GH18_chitolectin_chitotriosidase"/>
    <property type="match status" value="1"/>
</dbReference>
<dbReference type="PROSITE" id="PS51910">
    <property type="entry name" value="GH18_2"/>
    <property type="match status" value="1"/>
</dbReference>
<dbReference type="PROSITE" id="PS01095">
    <property type="entry name" value="GH18_1"/>
    <property type="match status" value="1"/>
</dbReference>
<dbReference type="Pfam" id="PF01607">
    <property type="entry name" value="CBM_14"/>
    <property type="match status" value="1"/>
</dbReference>
<keyword evidence="3 6" id="KW-0378">Hydrolase</keyword>
<evidence type="ECO:0000256" key="1">
    <source>
        <dbReference type="ARBA" id="ARBA00009121"/>
    </source>
</evidence>
<evidence type="ECO:0000259" key="9">
    <source>
        <dbReference type="PROSITE" id="PS50940"/>
    </source>
</evidence>
<dbReference type="PANTHER" id="PTHR11177">
    <property type="entry name" value="CHITINASE"/>
    <property type="match status" value="1"/>
</dbReference>
<dbReference type="InterPro" id="IPR011583">
    <property type="entry name" value="Chitinase_II/V-like_cat"/>
</dbReference>